<evidence type="ECO:0000313" key="3">
    <source>
        <dbReference type="Proteomes" id="UP000026915"/>
    </source>
</evidence>
<protein>
    <submittedName>
        <fullName evidence="2">Uncharacterized protein isoform 1</fullName>
    </submittedName>
</protein>
<dbReference type="PANTHER" id="PTHR33671">
    <property type="entry name" value="N-METHYLTRANSFERASE, PUTATIVE (DUF688)-RELATED"/>
    <property type="match status" value="1"/>
</dbReference>
<dbReference type="PANTHER" id="PTHR33671:SF2">
    <property type="entry name" value="N-METHYLTRANSFERASE, PUTATIVE (DUF688)-RELATED"/>
    <property type="match status" value="1"/>
</dbReference>
<dbReference type="FunCoup" id="A0A061DSB1">
    <property type="interactions" value="813"/>
</dbReference>
<feature type="region of interest" description="Disordered" evidence="1">
    <location>
        <begin position="291"/>
        <end position="319"/>
    </location>
</feature>
<feature type="compositionally biased region" description="Polar residues" evidence="1">
    <location>
        <begin position="366"/>
        <end position="375"/>
    </location>
</feature>
<dbReference type="Gramene" id="EOX92858">
    <property type="protein sequence ID" value="EOX92858"/>
    <property type="gene ID" value="TCM_001716"/>
</dbReference>
<proteinExistence type="predicted"/>
<dbReference type="OMA" id="HYAPRKQ"/>
<feature type="region of interest" description="Disordered" evidence="1">
    <location>
        <begin position="658"/>
        <end position="691"/>
    </location>
</feature>
<dbReference type="Pfam" id="PF05097">
    <property type="entry name" value="DUF688"/>
    <property type="match status" value="1"/>
</dbReference>
<accession>A0A061DSB1</accession>
<dbReference type="Proteomes" id="UP000026915">
    <property type="component" value="Chromosome 1"/>
</dbReference>
<feature type="compositionally biased region" description="Polar residues" evidence="1">
    <location>
        <begin position="665"/>
        <end position="675"/>
    </location>
</feature>
<feature type="region of interest" description="Disordered" evidence="1">
    <location>
        <begin position="349"/>
        <end position="383"/>
    </location>
</feature>
<feature type="compositionally biased region" description="Polar residues" evidence="1">
    <location>
        <begin position="176"/>
        <end position="190"/>
    </location>
</feature>
<reference evidence="2 3" key="1">
    <citation type="journal article" date="2013" name="Genome Biol.">
        <title>The genome sequence of the most widely cultivated cacao type and its use to identify candidate genes regulating pod color.</title>
        <authorList>
            <person name="Motamayor J.C."/>
            <person name="Mockaitis K."/>
            <person name="Schmutz J."/>
            <person name="Haiminen N."/>
            <person name="Iii D.L."/>
            <person name="Cornejo O."/>
            <person name="Findley S.D."/>
            <person name="Zheng P."/>
            <person name="Utro F."/>
            <person name="Royaert S."/>
            <person name="Saski C."/>
            <person name="Jenkins J."/>
            <person name="Podicheti R."/>
            <person name="Zhao M."/>
            <person name="Scheffler B.E."/>
            <person name="Stack J.C."/>
            <person name="Feltus F.A."/>
            <person name="Mustiga G.M."/>
            <person name="Amores F."/>
            <person name="Phillips W."/>
            <person name="Marelli J.P."/>
            <person name="May G.D."/>
            <person name="Shapiro H."/>
            <person name="Ma J."/>
            <person name="Bustamante C.D."/>
            <person name="Schnell R.J."/>
            <person name="Main D."/>
            <person name="Gilbert D."/>
            <person name="Parida L."/>
            <person name="Kuhn D.N."/>
        </authorList>
    </citation>
    <scope>NUCLEOTIDE SEQUENCE [LARGE SCALE GENOMIC DNA]</scope>
    <source>
        <strain evidence="3">cv. Matina 1-6</strain>
    </source>
</reference>
<dbReference type="InParanoid" id="A0A061DSB1"/>
<organism evidence="2 3">
    <name type="scientific">Theobroma cacao</name>
    <name type="common">Cacao</name>
    <name type="synonym">Cocoa</name>
    <dbReference type="NCBI Taxonomy" id="3641"/>
    <lineage>
        <taxon>Eukaryota</taxon>
        <taxon>Viridiplantae</taxon>
        <taxon>Streptophyta</taxon>
        <taxon>Embryophyta</taxon>
        <taxon>Tracheophyta</taxon>
        <taxon>Spermatophyta</taxon>
        <taxon>Magnoliopsida</taxon>
        <taxon>eudicotyledons</taxon>
        <taxon>Gunneridae</taxon>
        <taxon>Pentapetalae</taxon>
        <taxon>rosids</taxon>
        <taxon>malvids</taxon>
        <taxon>Malvales</taxon>
        <taxon>Malvaceae</taxon>
        <taxon>Byttnerioideae</taxon>
        <taxon>Theobroma</taxon>
    </lineage>
</organism>
<dbReference type="AlphaFoldDB" id="A0A061DSB1"/>
<evidence type="ECO:0000313" key="2">
    <source>
        <dbReference type="EMBL" id="EOX92858.1"/>
    </source>
</evidence>
<feature type="region of interest" description="Disordered" evidence="1">
    <location>
        <begin position="401"/>
        <end position="425"/>
    </location>
</feature>
<dbReference type="InterPro" id="IPR007789">
    <property type="entry name" value="DUF688"/>
</dbReference>
<feature type="compositionally biased region" description="Polar residues" evidence="1">
    <location>
        <begin position="405"/>
        <end position="419"/>
    </location>
</feature>
<keyword evidence="3" id="KW-1185">Reference proteome</keyword>
<feature type="compositionally biased region" description="Acidic residues" evidence="1">
    <location>
        <begin position="303"/>
        <end position="314"/>
    </location>
</feature>
<sequence length="759" mass="83926">MPDLLISRMLLPIYCGYELHSCRLFSIFKSILLKNLMEDKQLDFNQPLLSVRRFTSPGAASDSECKKKTDTSLPKILRPPIYKSELKSGPVRNPGTVPFVWEKTPGRPKEESNSQAQALEQPLLAPRLPPGRILNDKQHSSRKGFNGKTFTPSQTGTVPSCSQKVSSLKRNETKYESSSGDMEETGSSGSKDSDEAYVDALDTFSRTESFFLNCSISGVSGFDGPEIKPSGIFTTDPQTRDFMMGRFLPAAKAVASEIPPYASRKQPVAREPQRQVKKVVIVDKQQPLYVSSPNKFPNHAQDDWLEESEGEDDYSGSQNSSAKVCGLFPQFLLKSSFCLLNPVPGMKIQAQKPAKPAHSVRRRQAKSSYLRSGNETESEYAKAATEKGLTRISRTEELIEDKNNLKSGSSHMSYRSDCQNPDAASLSRHLQGNVVSSYPSQISQLVHQEKGFLGIPEKAKNYGVSSIDPLKKGSNNFQELLALQSKYQESGLDSPVVEKTLYVDSVHKVISTNPYFSATKTAQGMEDDSEIVVKPGKVEETPSVDSLLQDIKHLNCVVDDKVIVQRKSLESVDSYSLFPSEKYAPEMELDATNGSRRDQDLIKDSCKLTSLNVTDNKKDDMESQLHVKLSYRETSHGLVQDSITLTKSKVGGRRKIGLESHLQKKSSNQESSHGSYSKLPLAPPLPKAPSESWLKRTLPTVSSRNSSSRSCLATCNYSGTQASLAPSSDPKWETIVRSSNAHHGHLRFSEEQLPAIPEA</sequence>
<name>A0A061DSB1_THECC</name>
<feature type="region of interest" description="Disordered" evidence="1">
    <location>
        <begin position="84"/>
        <end position="194"/>
    </location>
</feature>
<dbReference type="eggNOG" id="ENOG502QS9P">
    <property type="taxonomic scope" value="Eukaryota"/>
</dbReference>
<evidence type="ECO:0000256" key="1">
    <source>
        <dbReference type="SAM" id="MobiDB-lite"/>
    </source>
</evidence>
<dbReference type="EMBL" id="CM001879">
    <property type="protein sequence ID" value="EOX92858.1"/>
    <property type="molecule type" value="Genomic_DNA"/>
</dbReference>
<dbReference type="STRING" id="3641.A0A061DSB1"/>
<gene>
    <name evidence="2" type="ORF">TCM_001716</name>
</gene>
<feature type="compositionally biased region" description="Polar residues" evidence="1">
    <location>
        <begin position="148"/>
        <end position="168"/>
    </location>
</feature>